<comment type="caution">
    <text evidence="2">The sequence shown here is derived from an EMBL/GenBank/DDBJ whole genome shotgun (WGS) entry which is preliminary data.</text>
</comment>
<dbReference type="Pfam" id="PF09350">
    <property type="entry name" value="DJC28_CD"/>
    <property type="match status" value="1"/>
</dbReference>
<name>A0A4U0F8X0_9BACL</name>
<evidence type="ECO:0000313" key="2">
    <source>
        <dbReference type="EMBL" id="TJY41081.1"/>
    </source>
</evidence>
<evidence type="ECO:0000313" key="3">
    <source>
        <dbReference type="Proteomes" id="UP000309673"/>
    </source>
</evidence>
<dbReference type="RefSeq" id="WP_136778709.1">
    <property type="nucleotide sequence ID" value="NZ_SUPK01000007.1"/>
</dbReference>
<reference evidence="2 3" key="1">
    <citation type="submission" date="2019-04" db="EMBL/GenBank/DDBJ databases">
        <title>Cohnella sp. nov., isolated from soil.</title>
        <authorList>
            <person name="Kim W."/>
        </authorList>
    </citation>
    <scope>NUCLEOTIDE SEQUENCE [LARGE SCALE GENOMIC DNA]</scope>
    <source>
        <strain evidence="2 3">CAU 1483</strain>
    </source>
</reference>
<dbReference type="AlphaFoldDB" id="A0A4U0F8X0"/>
<dbReference type="InterPro" id="IPR018961">
    <property type="entry name" value="DnaJ_homolog_subfam-C_membr-28"/>
</dbReference>
<feature type="domain" description="DnaJ homologue subfamily C member 28 conserved" evidence="1">
    <location>
        <begin position="49"/>
        <end position="102"/>
    </location>
</feature>
<organism evidence="2 3">
    <name type="scientific">Cohnella pontilimi</name>
    <dbReference type="NCBI Taxonomy" id="2564100"/>
    <lineage>
        <taxon>Bacteria</taxon>
        <taxon>Bacillati</taxon>
        <taxon>Bacillota</taxon>
        <taxon>Bacilli</taxon>
        <taxon>Bacillales</taxon>
        <taxon>Paenibacillaceae</taxon>
        <taxon>Cohnella</taxon>
    </lineage>
</organism>
<dbReference type="OrthoDB" id="9798476at2"/>
<evidence type="ECO:0000259" key="1">
    <source>
        <dbReference type="Pfam" id="PF09350"/>
    </source>
</evidence>
<protein>
    <submittedName>
        <fullName evidence="2">DUF1992 domain-containing protein</fullName>
    </submittedName>
</protein>
<dbReference type="InterPro" id="IPR052573">
    <property type="entry name" value="DnaJ_C_subfamily_28"/>
</dbReference>
<dbReference type="Proteomes" id="UP000309673">
    <property type="component" value="Unassembled WGS sequence"/>
</dbReference>
<sequence length="154" mass="17756">MNPQRILYLSSRNWEADPAGATEDEEPAAPGAFWNSTVSVEHWAQQIYNEEMKKGTFEHLPGKGKPMEVPDGDLANSILKNANVLPDWLMLQHEIRDQMQALLNATHPDAKQVERELDDINRKIKKYNTMVPSVVLQKRKITKEDMHKLFHLWA</sequence>
<dbReference type="PANTHER" id="PTHR39158:SF1">
    <property type="entry name" value="DNAJ HOMOLOG SUBFAMILY C MEMBER 28"/>
    <property type="match status" value="1"/>
</dbReference>
<keyword evidence="3" id="KW-1185">Reference proteome</keyword>
<accession>A0A4U0F8X0</accession>
<gene>
    <name evidence="2" type="ORF">E5161_15385</name>
</gene>
<dbReference type="EMBL" id="SUPK01000007">
    <property type="protein sequence ID" value="TJY41081.1"/>
    <property type="molecule type" value="Genomic_DNA"/>
</dbReference>
<proteinExistence type="predicted"/>
<dbReference type="PANTHER" id="PTHR39158">
    <property type="entry name" value="OS08G0560600 PROTEIN"/>
    <property type="match status" value="1"/>
</dbReference>